<dbReference type="InterPro" id="IPR027417">
    <property type="entry name" value="P-loop_NTPase"/>
</dbReference>
<dbReference type="Proteomes" id="UP001589610">
    <property type="component" value="Unassembled WGS sequence"/>
</dbReference>
<feature type="compositionally biased region" description="Acidic residues" evidence="2">
    <location>
        <begin position="456"/>
        <end position="468"/>
    </location>
</feature>
<keyword evidence="1" id="KW-0175">Coiled coil</keyword>
<dbReference type="EMBL" id="JBHMBS010000004">
    <property type="protein sequence ID" value="MFB9676062.1"/>
    <property type="molecule type" value="Genomic_DNA"/>
</dbReference>
<protein>
    <recommendedName>
        <fullName evidence="5">AAA+ ATPase domain-containing protein</fullName>
    </recommendedName>
</protein>
<feature type="region of interest" description="Disordered" evidence="2">
    <location>
        <begin position="513"/>
        <end position="589"/>
    </location>
</feature>
<evidence type="ECO:0000256" key="1">
    <source>
        <dbReference type="SAM" id="Coils"/>
    </source>
</evidence>
<evidence type="ECO:0000313" key="3">
    <source>
        <dbReference type="EMBL" id="MFB9676062.1"/>
    </source>
</evidence>
<evidence type="ECO:0000256" key="2">
    <source>
        <dbReference type="SAM" id="MobiDB-lite"/>
    </source>
</evidence>
<reference evidence="3 4" key="1">
    <citation type="submission" date="2024-09" db="EMBL/GenBank/DDBJ databases">
        <authorList>
            <person name="Sun Q."/>
            <person name="Mori K."/>
        </authorList>
    </citation>
    <scope>NUCLEOTIDE SEQUENCE [LARGE SCALE GENOMIC DNA]</scope>
    <source>
        <strain evidence="3 4">JCM 3028</strain>
    </source>
</reference>
<accession>A0ABV5TAI1</accession>
<feature type="region of interest" description="Disordered" evidence="2">
    <location>
        <begin position="441"/>
        <end position="499"/>
    </location>
</feature>
<name>A0ABV5TAI1_9ACTN</name>
<dbReference type="Gene3D" id="3.40.50.300">
    <property type="entry name" value="P-loop containing nucleotide triphosphate hydrolases"/>
    <property type="match status" value="1"/>
</dbReference>
<organism evidence="3 4">
    <name type="scientific">Streptosporangium vulgare</name>
    <dbReference type="NCBI Taxonomy" id="46190"/>
    <lineage>
        <taxon>Bacteria</taxon>
        <taxon>Bacillati</taxon>
        <taxon>Actinomycetota</taxon>
        <taxon>Actinomycetes</taxon>
        <taxon>Streptosporangiales</taxon>
        <taxon>Streptosporangiaceae</taxon>
        <taxon>Streptosporangium</taxon>
    </lineage>
</organism>
<sequence length="2093" mass="228130">MQHCTKKNPHNRHSAPFGYLSTQKVFTDVDLVVTEMTARVTAEDLLWSVVHYPPVLRKKILRHVGLSDMRSISKSAATSLVHALRGNDRKRSTSLTHVLSLPFIHGFENHDELTADTCARLLRPSSAAEAMSSASAAPSFVEMLANTRGLTDDLSHLVVAHICRYDLPLSPLAFALLVPASERMGLDTAEAVRTAWQGFRTLHPELPETPISLSELRDAAQQSLPAAALKNSDLNGIKEIDHYEPEEPELTTEPEEPQEPAKNDAHILAEDSIEALREEMSRLRQTLLKAAEAAGNVQRACADARRPLDHDLEVITRSVIGFDGLRDRLASAADSTIADDGTVAALQQTLDHVASAGSRRRRILALAHLEGPPVLDTQLEEVRAAARAESPILETLAELIRLAADADAFLRTSELHDRFRREAPDGWAAVALAAVQGRLTVPEPPNIASSTPADSEFPEGDQPDDDGRDEGGTPPTTDEPETPSPTQGAMLPPPPEDQDELADLDAFLEEGLRRPAEPSVREPSASERTPSAEPATAVTGGPASPDFSAGPAAEITPVNEESEEPARPGMTTIDHVSSSPSPTDHLAGLPPKAAEAEAEAIRAGQLGLAAWLRVAAGRPSAEVNARRCAAMAAEMSEFAGRLSAMFTESAANVTSKALAEDTAGQLLCWAAAIRTGLIHPTPETVPLIEDLSPVVSDLPALTAYGKAFAKVAKDGAYLMPGLSERLQDASQAENNRKDASLAALRFLEEAPSQTIKFQRATEVWKFLLQENAPLGALLAVAARDDENEMRNARAKLKELRAGHMIDRTIDAAAKERTSNRGSSRIHSSARIKLVEKVNRALDLVATWVTAVHEVEALRTDGFGVPSVVGALNDLRAVVNQNRVQAEEELVRLAESAEPLAAAASAASTLVRDTLRLLDGSPPPESEPSIAHVLNGDLLFSPTIRVEAGTLAPYDTPALSELTPLCGGSDRDWRAAFLARADLGDHEGTRAVIAVLSDQDQELAAELRNRREKLVSAARNERGDRIENIRDQIAEWRRDGVLPEIASTRFSATLQTLAGDERDDFGVIFHALEELKREAEKIRDDRIAVEQERLAALSAENSNVADVQERIKGFIDVGDLTTAHEFIAQAQAGKPLPERSDAVDHLSRFFPHFPRAFESVSSRSSRRQRPESDDWLQKLKDALKFKNDVTDPELGDVLAQAGLSVSGIPRGRFGVSELGLRFWQTMSQGPKAAGNLKSPIAAVLQMIGLEADQEAGHNEAQNRTWVALNNVSTIGEALLPAFGSGMSPSGDRLKLLLVWKSPAPQQVVEWLKDQPEGQTVLVFYFGVLTVEQRRQLIAVSRKRTTPVTAVIDDAAVSYLALLPEASWTSTVSLLAPFSSANPYAPTGDVPEEMFYGRSDQLQEVMSRTGSSFVYGGRQLGKSALLRKAERQIRRSDPDRKIIFEIVQNIGRMVPVESLWPMLAGKLAAAEILPQSARTLSDPKEICHGVKEWIEEDPARQLLILLDEADEFLNEDARRAFSNVIALRNLMNETDHRVKVVFAGLHKTARFDSLSNQPLAHLGEHIAIGPLDPQDAFNLLTRPLAALGLRFPATLASRVIAEANNAPALIQLFAESLLTRLRRLPAPQAALPYEITREDVDAVWRDNKLAGGFRHRFELTLNLDKRYKVIAYVVAFHSLDAGADATMTAGELRVACQGWWPQGFKDSSSDGFRGLLEECVNLGVLAADRERYRLRTPHILNLLGGTDEVEAVLEQAESFEQADSFDAQSYRAAYLGHRERSPLTGSQVSWLLRRRNVLHLIAGSKALQLDRVAAALQDEARRHGQAQTWRVGENGLTFDGAIQRASNNSGHNLVIVDLSGLSHIKGTGIMRSASRAVSLSSGGTLAIAVIAPPEHALQWLTVGRGADTAKDEIDDLTSTANLVELQPFNRPGVRQWMYEEGLGFQDETSQGALLRVTGGWPVLISKVIQDLSRPDVDREHALETCRTYLHQRPDDFVKSTGVLSGMALGSAWRELVRLTEIADDPETISDLLALAGAEEEGHPLSESHLREEGYVSTADLVEVLRTLGALVPRTDGKLERESVLMNATRRMERSR</sequence>
<evidence type="ECO:0008006" key="5">
    <source>
        <dbReference type="Google" id="ProtNLM"/>
    </source>
</evidence>
<evidence type="ECO:0000313" key="4">
    <source>
        <dbReference type="Proteomes" id="UP001589610"/>
    </source>
</evidence>
<comment type="caution">
    <text evidence="3">The sequence shown here is derived from an EMBL/GenBank/DDBJ whole genome shotgun (WGS) entry which is preliminary data.</text>
</comment>
<proteinExistence type="predicted"/>
<gene>
    <name evidence="3" type="ORF">ACFFRH_11225</name>
</gene>
<dbReference type="SUPFAM" id="SSF52540">
    <property type="entry name" value="P-loop containing nucleoside triphosphate hydrolases"/>
    <property type="match status" value="1"/>
</dbReference>
<dbReference type="RefSeq" id="WP_386156060.1">
    <property type="nucleotide sequence ID" value="NZ_JBHMBS010000004.1"/>
</dbReference>
<keyword evidence="4" id="KW-1185">Reference proteome</keyword>
<feature type="coiled-coil region" evidence="1">
    <location>
        <begin position="266"/>
        <end position="293"/>
    </location>
</feature>